<dbReference type="CDD" id="cd18785">
    <property type="entry name" value="SF2_C"/>
    <property type="match status" value="1"/>
</dbReference>
<dbReference type="InterPro" id="IPR050742">
    <property type="entry name" value="Helicase_Restrict-Modif_Enz"/>
</dbReference>
<keyword evidence="3" id="KW-1185">Reference proteome</keyword>
<evidence type="ECO:0000313" key="3">
    <source>
        <dbReference type="Proteomes" id="UP001198034"/>
    </source>
</evidence>
<keyword evidence="2" id="KW-0547">Nucleotide-binding</keyword>
<dbReference type="Pfam" id="PF04851">
    <property type="entry name" value="ResIII"/>
    <property type="match status" value="1"/>
</dbReference>
<dbReference type="InterPro" id="IPR006935">
    <property type="entry name" value="Helicase/UvrB_N"/>
</dbReference>
<accession>A0ABS8BKP8</accession>
<dbReference type="PANTHER" id="PTHR47396">
    <property type="entry name" value="TYPE I RESTRICTION ENZYME ECOKI R PROTEIN"/>
    <property type="match status" value="1"/>
</dbReference>
<dbReference type="InterPro" id="IPR027417">
    <property type="entry name" value="P-loop_NTPase"/>
</dbReference>
<dbReference type="Proteomes" id="UP001198034">
    <property type="component" value="Unassembled WGS sequence"/>
</dbReference>
<dbReference type="EMBL" id="JAJAWG010000003">
    <property type="protein sequence ID" value="MCB5196177.1"/>
    <property type="molecule type" value="Genomic_DNA"/>
</dbReference>
<protein>
    <submittedName>
        <fullName evidence="2">DEAD/DEAH box helicase family protein</fullName>
    </submittedName>
</protein>
<evidence type="ECO:0000259" key="1">
    <source>
        <dbReference type="Pfam" id="PF04851"/>
    </source>
</evidence>
<keyword evidence="2" id="KW-0067">ATP-binding</keyword>
<comment type="caution">
    <text evidence="2">The sequence shown here is derived from an EMBL/GenBank/DDBJ whole genome shotgun (WGS) entry which is preliminary data.</text>
</comment>
<keyword evidence="2" id="KW-0378">Hydrolase</keyword>
<feature type="domain" description="Helicase/UvrB N-terminal" evidence="1">
    <location>
        <begin position="1"/>
        <end position="236"/>
    </location>
</feature>
<dbReference type="RefSeq" id="WP_226763945.1">
    <property type="nucleotide sequence ID" value="NZ_JAJAWG010000003.1"/>
</dbReference>
<dbReference type="GO" id="GO:0004386">
    <property type="term" value="F:helicase activity"/>
    <property type="evidence" value="ECO:0007669"/>
    <property type="project" value="UniProtKB-KW"/>
</dbReference>
<dbReference type="PANTHER" id="PTHR47396:SF1">
    <property type="entry name" value="ATP-DEPENDENT HELICASE IRC3-RELATED"/>
    <property type="match status" value="1"/>
</dbReference>
<name>A0ABS8BKP8_9NEIS</name>
<dbReference type="Gene3D" id="3.40.50.300">
    <property type="entry name" value="P-loop containing nucleotide triphosphate hydrolases"/>
    <property type="match status" value="2"/>
</dbReference>
<reference evidence="2 3" key="1">
    <citation type="submission" date="2021-10" db="EMBL/GenBank/DDBJ databases">
        <authorList>
            <person name="Chen M."/>
        </authorList>
    </citation>
    <scope>NUCLEOTIDE SEQUENCE [LARGE SCALE GENOMIC DNA]</scope>
    <source>
        <strain evidence="2 3">H3-26</strain>
    </source>
</reference>
<gene>
    <name evidence="2" type="ORF">LG219_07765</name>
</gene>
<sequence length="874" mass="96394">MELNSYQTDVIVDLRSFLAKWQAAGDVGLAYRAHWDAKGVAKMRGYQPAAHGAPQICAKVPTAGGKTFIGVHALAACFDSLQRRQGDARLCIWLVPSTSIHDQVINAFQSPQHPYRLGLNQLFEGRVTVLDKAGLLAGFSSDDVRDGVVVAVLTYASLRAKNKDDRKLYQENGALADFDGMALDEAIDPASLVAAMAGLNPVIIVDESHNATTPLSNDMLKHLNPALVLELTATPRDGANLVSAVGAMALREQHMVKLPVIVRNLADQDAVIAHAIDLRARLEAEAQFELTAGGTYIRPIVLLQAESKTADDRRCFESVKADLLSRGIPQEQIAIKTAKIDELKGIVLAASDCQIRFIITINALKEGWDCPFAYILATLADRSSPVDVEQILGRILRQPAVRLHGQEALNMSYVLTASSVFSTALEKIVAGLNRAGFSRLDYRTPDLTEPLQPNRPAQSGVLTKQTELPTSSDYAMPVVAPVGAADSASPQYTQQGHIVESSDQQGLSDDTVDFAAQAYAEMNAQLSTNQVDREAPEIMALKNEYAVRPEFATEIAELRIPQFFYRLPGALMLDDERSDWAWLERDHLIGRDFKLANCSVQDFVLTPSSGDLVKLDLHKVGEHDYEATRVRLKDHEVRKLKDYLSMLDTAAKVAQVSGLVGQWVGKMPPLAESDIRAYIGKILTALSPSQLDDVLEQQQAYVETIKKRIKQEMADWSLKRFKQLIASGEIETQGQHRLPVKIHPLKTLSPSENSLYLREEVGNNLENRMAELLAGLDNVAWWHRNSFGKTGFMLNGPVQHHYPDFIVKMKNGRLLLIETKGGDRDNTDSAAKIALGGEWEKLAGREYRYFMVFETNALAGALSWAGMLEVLNKM</sequence>
<dbReference type="SUPFAM" id="SSF52540">
    <property type="entry name" value="P-loop containing nucleoside triphosphate hydrolases"/>
    <property type="match status" value="1"/>
</dbReference>
<organism evidence="2 3">
    <name type="scientific">Deefgea salmonis</name>
    <dbReference type="NCBI Taxonomy" id="2875502"/>
    <lineage>
        <taxon>Bacteria</taxon>
        <taxon>Pseudomonadati</taxon>
        <taxon>Pseudomonadota</taxon>
        <taxon>Betaproteobacteria</taxon>
        <taxon>Neisseriales</taxon>
        <taxon>Chitinibacteraceae</taxon>
        <taxon>Deefgea</taxon>
    </lineage>
</organism>
<keyword evidence="2" id="KW-0347">Helicase</keyword>
<evidence type="ECO:0000313" key="2">
    <source>
        <dbReference type="EMBL" id="MCB5196177.1"/>
    </source>
</evidence>
<proteinExistence type="predicted"/>